<dbReference type="Proteomes" id="UP000265566">
    <property type="component" value="Chromosome 4"/>
</dbReference>
<organism evidence="1 2">
    <name type="scientific">Medicago truncatula</name>
    <name type="common">Barrel medic</name>
    <name type="synonym">Medicago tribuloides</name>
    <dbReference type="NCBI Taxonomy" id="3880"/>
    <lineage>
        <taxon>Eukaryota</taxon>
        <taxon>Viridiplantae</taxon>
        <taxon>Streptophyta</taxon>
        <taxon>Embryophyta</taxon>
        <taxon>Tracheophyta</taxon>
        <taxon>Spermatophyta</taxon>
        <taxon>Magnoliopsida</taxon>
        <taxon>eudicotyledons</taxon>
        <taxon>Gunneridae</taxon>
        <taxon>Pentapetalae</taxon>
        <taxon>rosids</taxon>
        <taxon>fabids</taxon>
        <taxon>Fabales</taxon>
        <taxon>Fabaceae</taxon>
        <taxon>Papilionoideae</taxon>
        <taxon>50 kb inversion clade</taxon>
        <taxon>NPAAA clade</taxon>
        <taxon>Hologalegina</taxon>
        <taxon>IRL clade</taxon>
        <taxon>Trifolieae</taxon>
        <taxon>Medicago</taxon>
    </lineage>
</organism>
<comment type="caution">
    <text evidence="1">The sequence shown here is derived from an EMBL/GenBank/DDBJ whole genome shotgun (WGS) entry which is preliminary data.</text>
</comment>
<dbReference type="AlphaFoldDB" id="A0A396IG76"/>
<name>A0A396IG76_MEDTR</name>
<dbReference type="EMBL" id="PSQE01000004">
    <property type="protein sequence ID" value="RHN63653.1"/>
    <property type="molecule type" value="Genomic_DNA"/>
</dbReference>
<protein>
    <submittedName>
        <fullName evidence="1">Uncharacterized protein</fullName>
    </submittedName>
</protein>
<gene>
    <name evidence="1" type="ORF">MtrunA17_Chr4g0060611</name>
</gene>
<evidence type="ECO:0000313" key="2">
    <source>
        <dbReference type="Proteomes" id="UP000265566"/>
    </source>
</evidence>
<reference evidence="2" key="1">
    <citation type="journal article" date="2018" name="Nat. Plants">
        <title>Whole-genome landscape of Medicago truncatula symbiotic genes.</title>
        <authorList>
            <person name="Pecrix Y."/>
            <person name="Staton S.E."/>
            <person name="Sallet E."/>
            <person name="Lelandais-Briere C."/>
            <person name="Moreau S."/>
            <person name="Carrere S."/>
            <person name="Blein T."/>
            <person name="Jardinaud M.F."/>
            <person name="Latrasse D."/>
            <person name="Zouine M."/>
            <person name="Zahm M."/>
            <person name="Kreplak J."/>
            <person name="Mayjonade B."/>
            <person name="Satge C."/>
            <person name="Perez M."/>
            <person name="Cauet S."/>
            <person name="Marande W."/>
            <person name="Chantry-Darmon C."/>
            <person name="Lopez-Roques C."/>
            <person name="Bouchez O."/>
            <person name="Berard A."/>
            <person name="Debelle F."/>
            <person name="Munos S."/>
            <person name="Bendahmane A."/>
            <person name="Berges H."/>
            <person name="Niebel A."/>
            <person name="Buitink J."/>
            <person name="Frugier F."/>
            <person name="Benhamed M."/>
            <person name="Crespi M."/>
            <person name="Gouzy J."/>
            <person name="Gamas P."/>
        </authorList>
    </citation>
    <scope>NUCLEOTIDE SEQUENCE [LARGE SCALE GENOMIC DNA]</scope>
    <source>
        <strain evidence="2">cv. Jemalong A17</strain>
    </source>
</reference>
<proteinExistence type="predicted"/>
<dbReference type="Gramene" id="rna26378">
    <property type="protein sequence ID" value="RHN63653.1"/>
    <property type="gene ID" value="gene26378"/>
</dbReference>
<sequence length="49" mass="5565">MKLVMTGTQPNKISSQLPNEITNSLKNPELLHFCFSCSSSTRKAEYNEF</sequence>
<accession>A0A396IG76</accession>
<evidence type="ECO:0000313" key="1">
    <source>
        <dbReference type="EMBL" id="RHN63653.1"/>
    </source>
</evidence>